<sequence length="268" mass="30754">MSHTDQRSSTPHFTTRNIFDVLPTEMITLILDFSIKTNSYHSYMNIKNRLPEELLPYLPRKLLCLITNGCSNSSPTPTTKDVLRYQQKKKSLRDIVDLDAFPLSCIISIGDLESLQNLLNSGYHHNLLFLFAVLDTTQRLISWLDFDTEEEFEEALREQKKLQRDAIVLKNNFSITNTISDLQKCLSLVNDNLHIKINSESLKFDWILYGAVFSFYNSSNADILTNSIMKSSKDLGINVGIQYFKESNPLSHTVFMKKGEIVSDTWAI</sequence>
<dbReference type="Proteomes" id="UP000774326">
    <property type="component" value="Unassembled WGS sequence"/>
</dbReference>
<dbReference type="AlphaFoldDB" id="A0A9P8QBV2"/>
<keyword evidence="2" id="KW-1185">Reference proteome</keyword>
<reference evidence="1" key="2">
    <citation type="submission" date="2021-01" db="EMBL/GenBank/DDBJ databases">
        <authorList>
            <person name="Schikora-Tamarit M.A."/>
        </authorList>
    </citation>
    <scope>NUCLEOTIDE SEQUENCE</scope>
    <source>
        <strain evidence="1">CBS2887</strain>
    </source>
</reference>
<comment type="caution">
    <text evidence="1">The sequence shown here is derived from an EMBL/GenBank/DDBJ whole genome shotgun (WGS) entry which is preliminary data.</text>
</comment>
<protein>
    <submittedName>
        <fullName evidence="1">Uncharacterized protein</fullName>
    </submittedName>
</protein>
<evidence type="ECO:0000313" key="1">
    <source>
        <dbReference type="EMBL" id="KAH3686635.1"/>
    </source>
</evidence>
<organism evidence="1 2">
    <name type="scientific">Wickerhamomyces pijperi</name>
    <name type="common">Yeast</name>
    <name type="synonym">Pichia pijperi</name>
    <dbReference type="NCBI Taxonomy" id="599730"/>
    <lineage>
        <taxon>Eukaryota</taxon>
        <taxon>Fungi</taxon>
        <taxon>Dikarya</taxon>
        <taxon>Ascomycota</taxon>
        <taxon>Saccharomycotina</taxon>
        <taxon>Saccharomycetes</taxon>
        <taxon>Phaffomycetales</taxon>
        <taxon>Wickerhamomycetaceae</taxon>
        <taxon>Wickerhamomyces</taxon>
    </lineage>
</organism>
<reference evidence="1" key="1">
    <citation type="journal article" date="2021" name="Open Biol.">
        <title>Shared evolutionary footprints suggest mitochondrial oxidative damage underlies multiple complex I losses in fungi.</title>
        <authorList>
            <person name="Schikora-Tamarit M.A."/>
            <person name="Marcet-Houben M."/>
            <person name="Nosek J."/>
            <person name="Gabaldon T."/>
        </authorList>
    </citation>
    <scope>NUCLEOTIDE SEQUENCE</scope>
    <source>
        <strain evidence="1">CBS2887</strain>
    </source>
</reference>
<name>A0A9P8QBV2_WICPI</name>
<gene>
    <name evidence="1" type="ORF">WICPIJ_002385</name>
</gene>
<accession>A0A9P8QBV2</accession>
<dbReference type="EMBL" id="JAEUBG010001287">
    <property type="protein sequence ID" value="KAH3686635.1"/>
    <property type="molecule type" value="Genomic_DNA"/>
</dbReference>
<evidence type="ECO:0000313" key="2">
    <source>
        <dbReference type="Proteomes" id="UP000774326"/>
    </source>
</evidence>
<proteinExistence type="predicted"/>